<protein>
    <submittedName>
        <fullName evidence="2">Putative agmatine deiminase</fullName>
        <ecNumber evidence="2">3.5.3.12</ecNumber>
    </submittedName>
</protein>
<accession>A0A1G4G633</accession>
<evidence type="ECO:0000313" key="2">
    <source>
        <dbReference type="EMBL" id="SCM56956.1"/>
    </source>
</evidence>
<dbReference type="GO" id="GO:0047632">
    <property type="term" value="F:agmatine deiminase activity"/>
    <property type="evidence" value="ECO:0007669"/>
    <property type="project" value="UniProtKB-EC"/>
</dbReference>
<dbReference type="EC" id="3.5.3.12" evidence="2"/>
<dbReference type="AlphaFoldDB" id="A0A1G4G633"/>
<dbReference type="GO" id="GO:0009446">
    <property type="term" value="P:putrescine biosynthetic process"/>
    <property type="evidence" value="ECO:0007669"/>
    <property type="project" value="InterPro"/>
</dbReference>
<dbReference type="InterPro" id="IPR007466">
    <property type="entry name" value="Peptidyl-Arg-deiminase_porph"/>
</dbReference>
<dbReference type="PANTHER" id="PTHR31377:SF0">
    <property type="entry name" value="AGMATINE DEIMINASE-RELATED"/>
    <property type="match status" value="1"/>
</dbReference>
<dbReference type="STRING" id="1642646.ING2E5A_1120"/>
<dbReference type="GO" id="GO:0004668">
    <property type="term" value="F:protein-arginine deiminase activity"/>
    <property type="evidence" value="ECO:0007669"/>
    <property type="project" value="InterPro"/>
</dbReference>
<name>A0A1G4G633_9BACT</name>
<gene>
    <name evidence="2" type="primary">aguA</name>
    <name evidence="2" type="ORF">ING2E5A_1120</name>
</gene>
<dbReference type="Gene3D" id="3.75.10.10">
    <property type="entry name" value="L-arginine/glycine Amidinotransferase, Chain A"/>
    <property type="match status" value="1"/>
</dbReference>
<keyword evidence="1 2" id="KW-0378">Hydrolase</keyword>
<dbReference type="EMBL" id="LT608328">
    <property type="protein sequence ID" value="SCM56956.1"/>
    <property type="molecule type" value="Genomic_DNA"/>
</dbReference>
<evidence type="ECO:0000256" key="1">
    <source>
        <dbReference type="ARBA" id="ARBA00022801"/>
    </source>
</evidence>
<sequence length="340" mass="38991">MSKIFFPPEWYQQSGVMVTWPHAGTDWFDILDEVTACYLSFSKEILKREKLLVVCPEEDEIISHFTPEERERLITVELKSNDTWARDHGAISVFVDGRPTLYDFGFNGWGLKFAANHDNQITHQLFQQEEFRPEVEYRSKKRFILEGGSIESDGKGTLLTTSQCLMAPNRNQPMRQDEIEGYLKSAFGAERVLWINHGYLAGDDTDSHVDTLARFCDERTIAYVSCDDEDDEHFDALKRMENELKSFRTTEGAPYRLIPLPMADAVYHNGYRLPATYANFLIINGAVLMPTYASEKDETARVQLQRAFPGREIIGIDCRALIKQHGSLHCVTMQLPEGFL</sequence>
<organism evidence="2 3">
    <name type="scientific">Petrimonas mucosa</name>
    <dbReference type="NCBI Taxonomy" id="1642646"/>
    <lineage>
        <taxon>Bacteria</taxon>
        <taxon>Pseudomonadati</taxon>
        <taxon>Bacteroidota</taxon>
        <taxon>Bacteroidia</taxon>
        <taxon>Bacteroidales</taxon>
        <taxon>Dysgonomonadaceae</taxon>
        <taxon>Petrimonas</taxon>
    </lineage>
</organism>
<keyword evidence="3" id="KW-1185">Reference proteome</keyword>
<dbReference type="Pfam" id="PF04371">
    <property type="entry name" value="PAD_porph"/>
    <property type="match status" value="1"/>
</dbReference>
<dbReference type="Proteomes" id="UP000178485">
    <property type="component" value="Chromosome i"/>
</dbReference>
<evidence type="ECO:0000313" key="3">
    <source>
        <dbReference type="Proteomes" id="UP000178485"/>
    </source>
</evidence>
<reference evidence="2 3" key="1">
    <citation type="submission" date="2016-08" db="EMBL/GenBank/DDBJ databases">
        <authorList>
            <person name="Seilhamer J.J."/>
        </authorList>
    </citation>
    <scope>NUCLEOTIDE SEQUENCE [LARGE SCALE GENOMIC DNA]</scope>
    <source>
        <strain evidence="2">ING2-E5A</strain>
    </source>
</reference>
<dbReference type="KEGG" id="pmuc:ING2E5A_1120"/>
<dbReference type="RefSeq" id="WP_071136519.1">
    <property type="nucleotide sequence ID" value="NZ_DUQN01000061.1"/>
</dbReference>
<dbReference type="SUPFAM" id="SSF55909">
    <property type="entry name" value="Pentein"/>
    <property type="match status" value="1"/>
</dbReference>
<dbReference type="PANTHER" id="PTHR31377">
    <property type="entry name" value="AGMATINE DEIMINASE-RELATED"/>
    <property type="match status" value="1"/>
</dbReference>
<proteinExistence type="predicted"/>